<feature type="region of interest" description="Disordered" evidence="1">
    <location>
        <begin position="58"/>
        <end position="77"/>
    </location>
</feature>
<dbReference type="SUPFAM" id="SSF50891">
    <property type="entry name" value="Cyclophilin-like"/>
    <property type="match status" value="1"/>
</dbReference>
<dbReference type="InterPro" id="IPR043894">
    <property type="entry name" value="MupG_C"/>
</dbReference>
<keyword evidence="5" id="KW-1185">Reference proteome</keyword>
<dbReference type="InterPro" id="IPR008589">
    <property type="entry name" value="MupG"/>
</dbReference>
<organism evidence="4 5">
    <name type="scientific">Propioniciclava flava</name>
    <dbReference type="NCBI Taxonomy" id="2072026"/>
    <lineage>
        <taxon>Bacteria</taxon>
        <taxon>Bacillati</taxon>
        <taxon>Actinomycetota</taxon>
        <taxon>Actinomycetes</taxon>
        <taxon>Propionibacteriales</taxon>
        <taxon>Propionibacteriaceae</taxon>
        <taxon>Propioniciclava</taxon>
    </lineage>
</organism>
<sequence>MAEDQEQEAAHHHQERPPVGVARHRRTADLRRLPALDLPVHHRLPRGRLRRGFHRLGHAAGRQLRRPNPGPVRAVHDRRHHPRALVLVPGRSGDRHPHGLRVDLLLRIQGEDGRAARLSSILGGGSQKRPTPSASLPVPGGPVFFSLYPTDPPDVRDAVVAAARDHSQEHAVFTSLHIPEAQRLTAFVDDLRDLHKREGLTFCADISPVTLQRLGLGLEDLGQLRDAGVRWVRIDFGFAPDEIARIALTGGFRVAVNASTVTDAELDALSGVDLVGWHNFYPRPETGLTTEFVAAQNALFAQRGRDVFVFLPGERTFRAPLHLGLPMLEEHRHRNAYVTYLHLADAFPTAHRVFAEGVPHPQHLAWIEHFEATGEVTVPLTGITPAASTLLEGTWRVRIEQTGVSERLEGTRGLTPPTEWINADYRERGSLQMDLDSYGRYAGEVHLMLRDAPLDPRQARIADIAAPYRGVVDRLRLTRTVRFVTAP</sequence>
<dbReference type="Gene3D" id="3.20.20.70">
    <property type="entry name" value="Aldolase class I"/>
    <property type="match status" value="1"/>
</dbReference>
<dbReference type="OrthoDB" id="5809921at2"/>
<dbReference type="SUPFAM" id="SSF51445">
    <property type="entry name" value="(Trans)glycosidases"/>
    <property type="match status" value="1"/>
</dbReference>
<evidence type="ECO:0000259" key="2">
    <source>
        <dbReference type="Pfam" id="PF05913"/>
    </source>
</evidence>
<dbReference type="InterPro" id="IPR043797">
    <property type="entry name" value="MupG_N"/>
</dbReference>
<feature type="domain" description="6-phospho-N-acetylmuramidase N-terminal" evidence="3">
    <location>
        <begin position="146"/>
        <end position="344"/>
    </location>
</feature>
<dbReference type="EMBL" id="PPCV01000001">
    <property type="protein sequence ID" value="RXW33381.1"/>
    <property type="molecule type" value="Genomic_DNA"/>
</dbReference>
<name>A0A4Q2EIN7_9ACTN</name>
<dbReference type="Pfam" id="PF05913">
    <property type="entry name" value="MupG_C"/>
    <property type="match status" value="1"/>
</dbReference>
<protein>
    <recommendedName>
        <fullName evidence="6">DUF871 domain-containing protein</fullName>
    </recommendedName>
</protein>
<evidence type="ECO:0008006" key="6">
    <source>
        <dbReference type="Google" id="ProtNLM"/>
    </source>
</evidence>
<dbReference type="Gene3D" id="2.40.100.10">
    <property type="entry name" value="Cyclophilin-like"/>
    <property type="match status" value="1"/>
</dbReference>
<dbReference type="Pfam" id="PF19200">
    <property type="entry name" value="MupG_N"/>
    <property type="match status" value="1"/>
</dbReference>
<dbReference type="PANTHER" id="PTHR38435">
    <property type="match status" value="1"/>
</dbReference>
<evidence type="ECO:0000256" key="1">
    <source>
        <dbReference type="SAM" id="MobiDB-lite"/>
    </source>
</evidence>
<dbReference type="InterPro" id="IPR013785">
    <property type="entry name" value="Aldolase_TIM"/>
</dbReference>
<dbReference type="Proteomes" id="UP000290624">
    <property type="component" value="Unassembled WGS sequence"/>
</dbReference>
<dbReference type="InterPro" id="IPR029000">
    <property type="entry name" value="Cyclophilin-like_dom_sf"/>
</dbReference>
<gene>
    <name evidence="4" type="ORF">C1706_01015</name>
</gene>
<evidence type="ECO:0000313" key="5">
    <source>
        <dbReference type="Proteomes" id="UP000290624"/>
    </source>
</evidence>
<dbReference type="InterPro" id="IPR017853">
    <property type="entry name" value="GH"/>
</dbReference>
<proteinExistence type="predicted"/>
<dbReference type="AlphaFoldDB" id="A0A4Q2EIN7"/>
<feature type="domain" description="6-phospho-N-acetylmuramidase C-terminal" evidence="2">
    <location>
        <begin position="382"/>
        <end position="483"/>
    </location>
</feature>
<comment type="caution">
    <text evidence="4">The sequence shown here is derived from an EMBL/GenBank/DDBJ whole genome shotgun (WGS) entry which is preliminary data.</text>
</comment>
<evidence type="ECO:0000313" key="4">
    <source>
        <dbReference type="EMBL" id="RXW33381.1"/>
    </source>
</evidence>
<accession>A0A4Q2EIN7</accession>
<dbReference type="PANTHER" id="PTHR38435:SF2">
    <property type="entry name" value="DUF871 DOMAIN-CONTAINING PROTEIN"/>
    <property type="match status" value="1"/>
</dbReference>
<feature type="region of interest" description="Disordered" evidence="1">
    <location>
        <begin position="1"/>
        <end position="24"/>
    </location>
</feature>
<evidence type="ECO:0000259" key="3">
    <source>
        <dbReference type="Pfam" id="PF19200"/>
    </source>
</evidence>
<reference evidence="4 5" key="1">
    <citation type="submission" date="2018-01" db="EMBL/GenBank/DDBJ databases">
        <title>Lactibacter flavus gen. nov., sp. nov., a novel bacterium of the family Propionibacteriaceae isolated from raw milk and dairy products.</title>
        <authorList>
            <person name="Wenning M."/>
            <person name="Breitenwieser F."/>
            <person name="Huptas C."/>
            <person name="von Neubeck M."/>
            <person name="Busse H.-J."/>
            <person name="Scherer S."/>
        </authorList>
    </citation>
    <scope>NUCLEOTIDE SEQUENCE [LARGE SCALE GENOMIC DNA]</scope>
    <source>
        <strain evidence="4 5">VG341</strain>
    </source>
</reference>